<comment type="subcellular location">
    <subcellularLocation>
        <location evidence="1">Endomembrane system</location>
        <topology evidence="1">Peripheral membrane protein</topology>
    </subcellularLocation>
</comment>
<dbReference type="InterPro" id="IPR019452">
    <property type="entry name" value="VPS39/TGF_beta_rcpt-assoc_1"/>
</dbReference>
<evidence type="ECO:0000256" key="3">
    <source>
        <dbReference type="ARBA" id="ARBA00038201"/>
    </source>
</evidence>
<dbReference type="GO" id="GO:0006886">
    <property type="term" value="P:intracellular protein transport"/>
    <property type="evidence" value="ECO:0007669"/>
    <property type="project" value="UniProtKB-UniRule"/>
</dbReference>
<feature type="domain" description="CNH" evidence="6">
    <location>
        <begin position="14"/>
        <end position="311"/>
    </location>
</feature>
<dbReference type="Pfam" id="PF10366">
    <property type="entry name" value="Vps39_1"/>
    <property type="match status" value="1"/>
</dbReference>
<dbReference type="Pfam" id="PF10367">
    <property type="entry name" value="zf-Vps39_C"/>
    <property type="match status" value="1"/>
</dbReference>
<evidence type="ECO:0000256" key="4">
    <source>
        <dbReference type="PROSITE-ProRule" id="PRU01006"/>
    </source>
</evidence>
<accession>A0A8H7VXR0</accession>
<dbReference type="PROSITE" id="PS50236">
    <property type="entry name" value="CHCR"/>
    <property type="match status" value="1"/>
</dbReference>
<dbReference type="AlphaFoldDB" id="A0A8H7VXR0"/>
<gene>
    <name evidence="7" type="ORF">INT48_000933</name>
</gene>
<organism evidence="7 8">
    <name type="scientific">Thamnidium elegans</name>
    <dbReference type="NCBI Taxonomy" id="101142"/>
    <lineage>
        <taxon>Eukaryota</taxon>
        <taxon>Fungi</taxon>
        <taxon>Fungi incertae sedis</taxon>
        <taxon>Mucoromycota</taxon>
        <taxon>Mucoromycotina</taxon>
        <taxon>Mucoromycetes</taxon>
        <taxon>Mucorales</taxon>
        <taxon>Mucorineae</taxon>
        <taxon>Mucoraceae</taxon>
        <taxon>Thamnidium</taxon>
    </lineage>
</organism>
<evidence type="ECO:0000259" key="6">
    <source>
        <dbReference type="PROSITE" id="PS50219"/>
    </source>
</evidence>
<name>A0A8H7VXR0_9FUNG</name>
<feature type="region of interest" description="Disordered" evidence="5">
    <location>
        <begin position="500"/>
        <end position="522"/>
    </location>
</feature>
<evidence type="ECO:0000256" key="1">
    <source>
        <dbReference type="ARBA" id="ARBA00004184"/>
    </source>
</evidence>
<dbReference type="Pfam" id="PF00780">
    <property type="entry name" value="CNH"/>
    <property type="match status" value="1"/>
</dbReference>
<dbReference type="InterPro" id="IPR032914">
    <property type="entry name" value="Vam6/VPS39/TRAP1"/>
</dbReference>
<dbReference type="PANTHER" id="PTHR12894">
    <property type="entry name" value="CNH DOMAIN CONTAINING"/>
    <property type="match status" value="1"/>
</dbReference>
<dbReference type="EMBL" id="JAEPRE010000107">
    <property type="protein sequence ID" value="KAG2232553.1"/>
    <property type="molecule type" value="Genomic_DNA"/>
</dbReference>
<feature type="compositionally biased region" description="Basic and acidic residues" evidence="5">
    <location>
        <begin position="435"/>
        <end position="444"/>
    </location>
</feature>
<sequence length="958" mass="108890">MHDAFQVTTVVDRLTRIESIFAHGDRLLIGTGVGQLLVYDTKEPLVADDNEVPEVTLVQTIKAFSKRPIEQLDIIKEIDVLVSLSDGLVSLHDLRTFELRMALGKTKGANLFAIQTMVEMSPGEQIPVLTTRLAVAVRKKLLVFVWKDTEFYETKELNIPDRIKTMSWVGTTKICLGFSTEYALMDVEKGQLTELFAPSGVAEAGPMSALNNLYNMSIGARGGKPMITKIPNNEMLLARDHVSIFLGLDGTPTRKVGIEWSGTPEQIGYSYPYVIAILPKHVEVRNIQTLTLVQQIDLSNARFLNQGKLVYVASTSQIYRLTPFSFSSQIDQLVEKQEYKEAVSLLDQIDAVLVENKEKKLNAIRTAYAHDLFRCGEYDTALGLFQELDTPPSQVISLYPEMISGSLAKTNSMHADDEDDDAASIMSSHTKRRRDNLEEYDRPPSRTSIRSKATTVASHHSGSHLKKSETVPLTGLNLRDAVTYLIRYLTDKRQKLAKRLNQGAASSTRAPSSSDKSVSVEEEDDTLYQATLVDTSLLKSYMMTNDALVGPLLRVQNHCDVEECENILMDKKVNGEVLQGETEKKKKKKLTIELLFKKYKELVDLYNCKGLHAKALDLLEKLGKQNDGPLRGVSPTIRYLQRLGLDYFDLVLQYSRWVLEKDPKNGMDIFIDDLAEVETFPRDKVLQHLESISSDLAIQYLEYIIEDLHDESPEFHNRLVIAYLDKIHSDRKVDKDKKNSLRSRLISFLTDSSYYKAEKILSRLPIDDLFEERAILLSRIGQHDQALDIYVYKLKNYVMAEEYCTKVYQEDPVKGEKMYLTLLKVYLQPSNNQKPLIEPALDLLAHHGSHINASEVLAILPTPTKLHGLFPFFEKYIRETNKNRNMDLIVKNLLKAEEIQVEEQLMFYRSRAVKITDDRMCPQCNKRIGNSVFAVFPNGVVVHYSCKEKIEQTQWKIL</sequence>
<feature type="repeat" description="CHCR" evidence="4">
    <location>
        <begin position="670"/>
        <end position="831"/>
    </location>
</feature>
<dbReference type="InterPro" id="IPR000547">
    <property type="entry name" value="Clathrin_H-chain/VPS_repeat"/>
</dbReference>
<evidence type="ECO:0000313" key="7">
    <source>
        <dbReference type="EMBL" id="KAG2232553.1"/>
    </source>
</evidence>
<evidence type="ECO:0000256" key="2">
    <source>
        <dbReference type="ARBA" id="ARBA00023136"/>
    </source>
</evidence>
<dbReference type="GO" id="GO:0012505">
    <property type="term" value="C:endomembrane system"/>
    <property type="evidence" value="ECO:0007669"/>
    <property type="project" value="UniProtKB-SubCell"/>
</dbReference>
<feature type="region of interest" description="Disordered" evidence="5">
    <location>
        <begin position="411"/>
        <end position="469"/>
    </location>
</feature>
<protein>
    <recommendedName>
        <fullName evidence="6">CNH domain-containing protein</fullName>
    </recommendedName>
</protein>
<feature type="compositionally biased region" description="Polar residues" evidence="5">
    <location>
        <begin position="445"/>
        <end position="460"/>
    </location>
</feature>
<dbReference type="SMART" id="SM00036">
    <property type="entry name" value="CNH"/>
    <property type="match status" value="1"/>
</dbReference>
<comment type="similarity">
    <text evidence="3">Belongs to the VAM6/VPS39 family.</text>
</comment>
<dbReference type="PANTHER" id="PTHR12894:SF49">
    <property type="entry name" value="VAM6_VPS39-LIKE PROTEIN"/>
    <property type="match status" value="1"/>
</dbReference>
<evidence type="ECO:0000256" key="5">
    <source>
        <dbReference type="SAM" id="MobiDB-lite"/>
    </source>
</evidence>
<keyword evidence="2" id="KW-0472">Membrane</keyword>
<comment type="caution">
    <text evidence="7">The sequence shown here is derived from an EMBL/GenBank/DDBJ whole genome shotgun (WGS) entry which is preliminary data.</text>
</comment>
<evidence type="ECO:0000313" key="8">
    <source>
        <dbReference type="Proteomes" id="UP000613177"/>
    </source>
</evidence>
<dbReference type="InterPro" id="IPR019453">
    <property type="entry name" value="VPS39/TGFA1_Znf"/>
</dbReference>
<keyword evidence="8" id="KW-1185">Reference proteome</keyword>
<dbReference type="GO" id="GO:0006914">
    <property type="term" value="P:autophagy"/>
    <property type="evidence" value="ECO:0007669"/>
    <property type="project" value="TreeGrafter"/>
</dbReference>
<dbReference type="GO" id="GO:0000329">
    <property type="term" value="C:fungal-type vacuole membrane"/>
    <property type="evidence" value="ECO:0007669"/>
    <property type="project" value="TreeGrafter"/>
</dbReference>
<dbReference type="GO" id="GO:0034058">
    <property type="term" value="P:endosomal vesicle fusion"/>
    <property type="evidence" value="ECO:0007669"/>
    <property type="project" value="TreeGrafter"/>
</dbReference>
<dbReference type="InterPro" id="IPR001180">
    <property type="entry name" value="CNH_dom"/>
</dbReference>
<dbReference type="SUPFAM" id="SSF50978">
    <property type="entry name" value="WD40 repeat-like"/>
    <property type="match status" value="1"/>
</dbReference>
<reference evidence="7" key="1">
    <citation type="submission" date="2021-01" db="EMBL/GenBank/DDBJ databases">
        <title>Metabolic potential, ecology and presence of endohyphal bacteria is reflected in genomic diversity of Mucoromycotina.</title>
        <authorList>
            <person name="Muszewska A."/>
            <person name="Okrasinska A."/>
            <person name="Steczkiewicz K."/>
            <person name="Drgas O."/>
            <person name="Orlowska M."/>
            <person name="Perlinska-Lenart U."/>
            <person name="Aleksandrzak-Piekarczyk T."/>
            <person name="Szatraj K."/>
            <person name="Zielenkiewicz U."/>
            <person name="Pilsyk S."/>
            <person name="Malc E."/>
            <person name="Mieczkowski P."/>
            <person name="Kruszewska J.S."/>
            <person name="Biernat P."/>
            <person name="Pawlowska J."/>
        </authorList>
    </citation>
    <scope>NUCLEOTIDE SEQUENCE</scope>
    <source>
        <strain evidence="7">WA0000018081</strain>
    </source>
</reference>
<dbReference type="PROSITE" id="PS50219">
    <property type="entry name" value="CNH"/>
    <property type="match status" value="1"/>
</dbReference>
<dbReference type="Proteomes" id="UP000613177">
    <property type="component" value="Unassembled WGS sequence"/>
</dbReference>
<dbReference type="InterPro" id="IPR036322">
    <property type="entry name" value="WD40_repeat_dom_sf"/>
</dbReference>
<proteinExistence type="inferred from homology"/>